<evidence type="ECO:0000256" key="1">
    <source>
        <dbReference type="ARBA" id="ARBA00007072"/>
    </source>
</evidence>
<feature type="chain" id="PRO_5044984719" description="Endoglucanase" evidence="8">
    <location>
        <begin position="24"/>
        <end position="871"/>
    </location>
</feature>
<feature type="domain" description="CBM-cenC" evidence="10">
    <location>
        <begin position="127"/>
        <end position="249"/>
    </location>
</feature>
<keyword evidence="3 6" id="KW-0119">Carbohydrate metabolism</keyword>
<evidence type="ECO:0000256" key="6">
    <source>
        <dbReference type="PROSITE-ProRule" id="PRU10059"/>
    </source>
</evidence>
<dbReference type="PROSITE" id="PS00592">
    <property type="entry name" value="GH9_2"/>
    <property type="match status" value="1"/>
</dbReference>
<dbReference type="InterPro" id="IPR004197">
    <property type="entry name" value="Cellulase_Ig-like"/>
</dbReference>
<dbReference type="SUPFAM" id="SSF49785">
    <property type="entry name" value="Galactose-binding domain-like"/>
    <property type="match status" value="1"/>
</dbReference>
<dbReference type="Gene3D" id="2.60.40.10">
    <property type="entry name" value="Immunoglobulins"/>
    <property type="match status" value="2"/>
</dbReference>
<dbReference type="InterPro" id="IPR008979">
    <property type="entry name" value="Galactose-bd-like_sf"/>
</dbReference>
<name>A0ABQ2CV11_9DEIO</name>
<comment type="caution">
    <text evidence="12">The sequence shown here is derived from an EMBL/GenBank/DDBJ whole genome shotgun (WGS) entry which is preliminary data.</text>
</comment>
<protein>
    <recommendedName>
        <fullName evidence="8">Endoglucanase</fullName>
        <ecNumber evidence="8">3.2.1.4</ecNumber>
    </recommendedName>
</protein>
<dbReference type="InterPro" id="IPR033126">
    <property type="entry name" value="Glyco_hydro_9_Asp/Glu_AS"/>
</dbReference>
<dbReference type="EMBL" id="BMOD01000001">
    <property type="protein sequence ID" value="GGJ20097.1"/>
    <property type="molecule type" value="Genomic_DNA"/>
</dbReference>
<dbReference type="Pfam" id="PF02927">
    <property type="entry name" value="CelD_N"/>
    <property type="match status" value="1"/>
</dbReference>
<feature type="active site" evidence="7">
    <location>
        <position position="841"/>
    </location>
</feature>
<dbReference type="Pfam" id="PF17957">
    <property type="entry name" value="Big_7"/>
    <property type="match status" value="1"/>
</dbReference>
<dbReference type="RefSeq" id="WP_188998695.1">
    <property type="nucleotide sequence ID" value="NZ_BMOD01000001.1"/>
</dbReference>
<evidence type="ECO:0000313" key="12">
    <source>
        <dbReference type="EMBL" id="GGJ20097.1"/>
    </source>
</evidence>
<organism evidence="12 13">
    <name type="scientific">Deinococcus roseus</name>
    <dbReference type="NCBI Taxonomy" id="392414"/>
    <lineage>
        <taxon>Bacteria</taxon>
        <taxon>Thermotogati</taxon>
        <taxon>Deinococcota</taxon>
        <taxon>Deinococci</taxon>
        <taxon>Deinococcales</taxon>
        <taxon>Deinococcaceae</taxon>
        <taxon>Deinococcus</taxon>
    </lineage>
</organism>
<evidence type="ECO:0000256" key="5">
    <source>
        <dbReference type="ARBA" id="ARBA00023326"/>
    </source>
</evidence>
<dbReference type="InterPro" id="IPR014756">
    <property type="entry name" value="Ig_E-set"/>
</dbReference>
<evidence type="ECO:0000256" key="3">
    <source>
        <dbReference type="ARBA" id="ARBA00023277"/>
    </source>
</evidence>
<gene>
    <name evidence="12" type="ORF">GCM10008938_02810</name>
</gene>
<dbReference type="Pfam" id="PF00759">
    <property type="entry name" value="Glyco_hydro_9"/>
    <property type="match status" value="1"/>
</dbReference>
<reference evidence="13" key="1">
    <citation type="journal article" date="2019" name="Int. J. Syst. Evol. Microbiol.">
        <title>The Global Catalogue of Microorganisms (GCM) 10K type strain sequencing project: providing services to taxonomists for standard genome sequencing and annotation.</title>
        <authorList>
            <consortium name="The Broad Institute Genomics Platform"/>
            <consortium name="The Broad Institute Genome Sequencing Center for Infectious Disease"/>
            <person name="Wu L."/>
            <person name="Ma J."/>
        </authorList>
    </citation>
    <scope>NUCLEOTIDE SEQUENCE [LARGE SCALE GENOMIC DNA]</scope>
    <source>
        <strain evidence="13">JCM 14370</strain>
    </source>
</reference>
<dbReference type="PROSITE" id="PS00698">
    <property type="entry name" value="GH9_3"/>
    <property type="match status" value="1"/>
</dbReference>
<evidence type="ECO:0000259" key="11">
    <source>
        <dbReference type="Pfam" id="PF02927"/>
    </source>
</evidence>
<dbReference type="Proteomes" id="UP000632222">
    <property type="component" value="Unassembled WGS sequence"/>
</dbReference>
<feature type="active site" evidence="7">
    <location>
        <position position="850"/>
    </location>
</feature>
<evidence type="ECO:0000256" key="2">
    <source>
        <dbReference type="ARBA" id="ARBA00022801"/>
    </source>
</evidence>
<dbReference type="InterPro" id="IPR008928">
    <property type="entry name" value="6-hairpin_glycosidase_sf"/>
</dbReference>
<dbReference type="InterPro" id="IPR012341">
    <property type="entry name" value="6hp_glycosidase-like_sf"/>
</dbReference>
<keyword evidence="13" id="KW-1185">Reference proteome</keyword>
<proteinExistence type="inferred from homology"/>
<dbReference type="InterPro" id="IPR003305">
    <property type="entry name" value="CenC_carb-bd"/>
</dbReference>
<evidence type="ECO:0000259" key="10">
    <source>
        <dbReference type="Pfam" id="PF02018"/>
    </source>
</evidence>
<keyword evidence="4 6" id="KW-0326">Glycosidase</keyword>
<keyword evidence="8" id="KW-0136">Cellulose degradation</keyword>
<feature type="active site" evidence="6">
    <location>
        <position position="792"/>
    </location>
</feature>
<dbReference type="PANTHER" id="PTHR22298">
    <property type="entry name" value="ENDO-1,4-BETA-GLUCANASE"/>
    <property type="match status" value="1"/>
</dbReference>
<dbReference type="InterPro" id="IPR018221">
    <property type="entry name" value="Glyco_hydro_9_His_AS"/>
</dbReference>
<dbReference type="Pfam" id="PF02018">
    <property type="entry name" value="CBM_4_9"/>
    <property type="match status" value="1"/>
</dbReference>
<comment type="catalytic activity">
    <reaction evidence="8">
        <text>Endohydrolysis of (1-&gt;4)-beta-D-glucosidic linkages in cellulose, lichenin and cereal beta-D-glucans.</text>
        <dbReference type="EC" id="3.2.1.4"/>
    </reaction>
</comment>
<feature type="signal peptide" evidence="8">
    <location>
        <begin position="1"/>
        <end position="23"/>
    </location>
</feature>
<sequence>MSRSAFWLTALLTLGVSTTSCNAFQAPQDTTPPSVSLKSSSASVTEKGDLLLTATSEDKDIARVVFYDKGKKVAEVNKAPYQATIAATAALNGDHIYSAQAYDTSGNASVSAPVQVSVNIADTSIGELLNNGTFASGKDGWWTSGSPGWDVNAGESCLTIGTPGANPWDVILGQGGVGLNQDATYTLSFTARADVATGFKPLLQFDAAPYTSYFATEVNDLGPVAKNYTYTFQMKEKSDAKAAFQFQMGGKAATKVCVSNVSLKGPKFGSGGTTVVADDRRIVRVNQVGYLPDAPKTATIAHDSATPLAWTLSKAGKTVAQGKTRVFGQDAASGEHVHQADFSGVTATGEGYVLDVAGLQSHPFKIGKDIYGKLQYDALAYFYHNRSGIAIEQKYVGDAKWARPAGHLGLAPNQGDTSVSCFDGTDTRGNTWEGCDYHLDASKGWYDAGDHGKYVVNAGVSVWTLLNQYERASRTSTASRFADGKLQIPENTNSKNDLLDEVRWEMDFLLGMQVPAGKTLKLPIGDQSGNLGALTRTAVDASGMVHHKLHDVAWTGLPTRPDQDPQKRYLYYPTTAATLNLAANAAQCARVFKGVDDAYAAKCLTAAEKAWDAAQRNPDVYAYDIFTGGGPYNDSNVSDEFYWAAAELYATTGAAKYLTFLKASPLYLQADKDLTWGELTQAATLTLATVKTELPAADVKTAQSNLIAAANSYLKEVDQLGYRLPFKADPYPWGSNSAVVNRALVLGTAYDLSKNRKYLEGALEGMNYLLGRNPMDKSYVSGYGSRPLRNPHHRFWAHQADPNSPEVPAGALSGGPNSESFSDPVAANMKGKCVGLTCYIDDLGAWTMNEITINWNAPLSWVAAFLDSTAE</sequence>
<evidence type="ECO:0000256" key="8">
    <source>
        <dbReference type="RuleBase" id="RU361166"/>
    </source>
</evidence>
<dbReference type="Gene3D" id="1.50.10.10">
    <property type="match status" value="1"/>
</dbReference>
<feature type="domain" description="Cellulase Ig-like" evidence="11">
    <location>
        <begin position="283"/>
        <end position="360"/>
    </location>
</feature>
<comment type="similarity">
    <text evidence="1 6 8">Belongs to the glycosyl hydrolase 9 (cellulase E) family.</text>
</comment>
<evidence type="ECO:0000256" key="4">
    <source>
        <dbReference type="ARBA" id="ARBA00023295"/>
    </source>
</evidence>
<keyword evidence="8" id="KW-0732">Signal</keyword>
<dbReference type="Gene3D" id="2.60.120.260">
    <property type="entry name" value="Galactose-binding domain-like"/>
    <property type="match status" value="1"/>
</dbReference>
<dbReference type="InterPro" id="IPR001701">
    <property type="entry name" value="Glyco_hydro_9"/>
</dbReference>
<evidence type="ECO:0000259" key="9">
    <source>
        <dbReference type="Pfam" id="PF00759"/>
    </source>
</evidence>
<dbReference type="SUPFAM" id="SSF81296">
    <property type="entry name" value="E set domains"/>
    <property type="match status" value="1"/>
</dbReference>
<dbReference type="SUPFAM" id="SSF48208">
    <property type="entry name" value="Six-hairpin glycosidases"/>
    <property type="match status" value="1"/>
</dbReference>
<evidence type="ECO:0000256" key="7">
    <source>
        <dbReference type="PROSITE-ProRule" id="PRU10060"/>
    </source>
</evidence>
<accession>A0ABQ2CV11</accession>
<dbReference type="PROSITE" id="PS51257">
    <property type="entry name" value="PROKAR_LIPOPROTEIN"/>
    <property type="match status" value="1"/>
</dbReference>
<dbReference type="CDD" id="cd02850">
    <property type="entry name" value="E_set_Cellulase_N"/>
    <property type="match status" value="1"/>
</dbReference>
<dbReference type="InterPro" id="IPR013783">
    <property type="entry name" value="Ig-like_fold"/>
</dbReference>
<keyword evidence="2 6" id="KW-0378">Hydrolase</keyword>
<keyword evidence="5 6" id="KW-0624">Polysaccharide degradation</keyword>
<feature type="domain" description="Glycoside hydrolase family 9" evidence="9">
    <location>
        <begin position="371"/>
        <end position="862"/>
    </location>
</feature>
<evidence type="ECO:0000313" key="13">
    <source>
        <dbReference type="Proteomes" id="UP000632222"/>
    </source>
</evidence>
<dbReference type="EC" id="3.2.1.4" evidence="8"/>